<feature type="compositionally biased region" description="Pro residues" evidence="1">
    <location>
        <begin position="30"/>
        <end position="55"/>
    </location>
</feature>
<proteinExistence type="predicted"/>
<dbReference type="InterPro" id="IPR016071">
    <property type="entry name" value="Staphylococal_nuclease_OB-fold"/>
</dbReference>
<dbReference type="Pfam" id="PF00565">
    <property type="entry name" value="SNase"/>
    <property type="match status" value="1"/>
</dbReference>
<comment type="caution">
    <text evidence="3">The sequence shown here is derived from an EMBL/GenBank/DDBJ whole genome shotgun (WGS) entry which is preliminary data.</text>
</comment>
<feature type="domain" description="TNase-like" evidence="2">
    <location>
        <begin position="72"/>
        <end position="151"/>
    </location>
</feature>
<gene>
    <name evidence="3" type="ORF">KJP28_16050</name>
</gene>
<accession>A0ABS6T5E6</accession>
<sequence length="193" mass="21024">MEVILGAIILVAIFGALVKSRQGTAKGRSHPPPARSPQRPIAPKPSAPKPSAPEPAAPTYCADNPIIGTAYVIDGDTIIINKTRIRLFGIDAPEMDHPYGAKSKWAMVALCKGQKVTAVPDGSLSHDRCVARCFLPDGRDLSAELVKQGLAIDWPKFSAGEYRRFEPDGVRRKLWRAHNRQTGRYVPPAQPRA</sequence>
<evidence type="ECO:0000256" key="1">
    <source>
        <dbReference type="SAM" id="MobiDB-lite"/>
    </source>
</evidence>
<keyword evidence="4" id="KW-1185">Reference proteome</keyword>
<reference evidence="3 4" key="1">
    <citation type="submission" date="2021-05" db="EMBL/GenBank/DDBJ databases">
        <title>Culturable bacteria isolated from Daya Bay.</title>
        <authorList>
            <person name="Zheng W."/>
            <person name="Yu S."/>
            <person name="Huang Y."/>
        </authorList>
    </citation>
    <scope>NUCLEOTIDE SEQUENCE [LARGE SCALE GENOMIC DNA]</scope>
    <source>
        <strain evidence="3 4">DP4N28-5</strain>
    </source>
</reference>
<dbReference type="PROSITE" id="PS50830">
    <property type="entry name" value="TNASE_3"/>
    <property type="match status" value="1"/>
</dbReference>
<dbReference type="RefSeq" id="WP_218393645.1">
    <property type="nucleotide sequence ID" value="NZ_JAHUZE010000004.1"/>
</dbReference>
<protein>
    <submittedName>
        <fullName evidence="3">Thermonuclease family protein</fullName>
    </submittedName>
</protein>
<evidence type="ECO:0000313" key="4">
    <source>
        <dbReference type="Proteomes" id="UP000756530"/>
    </source>
</evidence>
<evidence type="ECO:0000259" key="2">
    <source>
        <dbReference type="PROSITE" id="PS50830"/>
    </source>
</evidence>
<dbReference type="Proteomes" id="UP000756530">
    <property type="component" value="Unassembled WGS sequence"/>
</dbReference>
<feature type="region of interest" description="Disordered" evidence="1">
    <location>
        <begin position="22"/>
        <end position="55"/>
    </location>
</feature>
<name>A0ABS6T5E6_9RHOB</name>
<evidence type="ECO:0000313" key="3">
    <source>
        <dbReference type="EMBL" id="MBV7380438.1"/>
    </source>
</evidence>
<dbReference type="SMART" id="SM00318">
    <property type="entry name" value="SNc"/>
    <property type="match status" value="1"/>
</dbReference>
<organism evidence="3 4">
    <name type="scientific">Maritimibacter dapengensis</name>
    <dbReference type="NCBI Taxonomy" id="2836868"/>
    <lineage>
        <taxon>Bacteria</taxon>
        <taxon>Pseudomonadati</taxon>
        <taxon>Pseudomonadota</taxon>
        <taxon>Alphaproteobacteria</taxon>
        <taxon>Rhodobacterales</taxon>
        <taxon>Roseobacteraceae</taxon>
        <taxon>Maritimibacter</taxon>
    </lineage>
</organism>
<dbReference type="EMBL" id="JAHUZE010000004">
    <property type="protein sequence ID" value="MBV7380438.1"/>
    <property type="molecule type" value="Genomic_DNA"/>
</dbReference>